<dbReference type="Proteomes" id="UP001500416">
    <property type="component" value="Unassembled WGS sequence"/>
</dbReference>
<feature type="domain" description="Zinc finger CGNR" evidence="1">
    <location>
        <begin position="142"/>
        <end position="183"/>
    </location>
</feature>
<keyword evidence="3" id="KW-1185">Reference proteome</keyword>
<dbReference type="PANTHER" id="PTHR35525:SF3">
    <property type="entry name" value="BLL6575 PROTEIN"/>
    <property type="match status" value="1"/>
</dbReference>
<dbReference type="Pfam" id="PF07336">
    <property type="entry name" value="ABATE"/>
    <property type="match status" value="1"/>
</dbReference>
<comment type="caution">
    <text evidence="2">The sequence shown here is derived from an EMBL/GenBank/DDBJ whole genome shotgun (WGS) entry which is preliminary data.</text>
</comment>
<reference evidence="2 3" key="1">
    <citation type="journal article" date="2019" name="Int. J. Syst. Evol. Microbiol.">
        <title>The Global Catalogue of Microorganisms (GCM) 10K type strain sequencing project: providing services to taxonomists for standard genome sequencing and annotation.</title>
        <authorList>
            <consortium name="The Broad Institute Genomics Platform"/>
            <consortium name="The Broad Institute Genome Sequencing Center for Infectious Disease"/>
            <person name="Wu L."/>
            <person name="Ma J."/>
        </authorList>
    </citation>
    <scope>NUCLEOTIDE SEQUENCE [LARGE SCALE GENOMIC DNA]</scope>
    <source>
        <strain evidence="2 3">JCM 3380</strain>
    </source>
</reference>
<organism evidence="2 3">
    <name type="scientific">Saccharothrix mutabilis subsp. mutabilis</name>
    <dbReference type="NCBI Taxonomy" id="66855"/>
    <lineage>
        <taxon>Bacteria</taxon>
        <taxon>Bacillati</taxon>
        <taxon>Actinomycetota</taxon>
        <taxon>Actinomycetes</taxon>
        <taxon>Pseudonocardiales</taxon>
        <taxon>Pseudonocardiaceae</taxon>
        <taxon>Saccharothrix</taxon>
    </lineage>
</organism>
<accession>A0ABN0TQW2</accession>
<dbReference type="RefSeq" id="WP_343934167.1">
    <property type="nucleotide sequence ID" value="NZ_BAAABU010000004.1"/>
</dbReference>
<dbReference type="Pfam" id="PF11706">
    <property type="entry name" value="zf-CGNR"/>
    <property type="match status" value="1"/>
</dbReference>
<dbReference type="PANTHER" id="PTHR35525">
    <property type="entry name" value="BLL6575 PROTEIN"/>
    <property type="match status" value="1"/>
</dbReference>
<proteinExistence type="predicted"/>
<dbReference type="InterPro" id="IPR010852">
    <property type="entry name" value="ABATE"/>
</dbReference>
<evidence type="ECO:0000259" key="1">
    <source>
        <dbReference type="Pfam" id="PF11706"/>
    </source>
</evidence>
<dbReference type="SUPFAM" id="SSF160904">
    <property type="entry name" value="Jann2411-like"/>
    <property type="match status" value="1"/>
</dbReference>
<evidence type="ECO:0000313" key="2">
    <source>
        <dbReference type="EMBL" id="GAA0227885.1"/>
    </source>
</evidence>
<protein>
    <submittedName>
        <fullName evidence="2">CGNR zinc finger domain-containing protein</fullName>
    </submittedName>
</protein>
<dbReference type="Gene3D" id="1.10.3300.10">
    <property type="entry name" value="Jann2411-like domain"/>
    <property type="match status" value="1"/>
</dbReference>
<dbReference type="InterPro" id="IPR023286">
    <property type="entry name" value="ABATE_dom_sf"/>
</dbReference>
<dbReference type="InterPro" id="IPR021005">
    <property type="entry name" value="Znf_CGNR"/>
</dbReference>
<name>A0ABN0TQW2_9PSEU</name>
<sequence>MSVSQRIPRDQRRRFRTGRPCLDFTHTGGDGPYAVWELLHTPEDVALYVGGLLDVELSVVDADVAALKPLRAALTNAARGAARGIPPSDADVAVINTVAATPPLVPRLADGRVVLTPGTLPQALSTLARDAIDLFSSPLRDRVRVCAAEDCGLLFVDASRPGLRRWCSMERCGDRAKKRKARAG</sequence>
<dbReference type="EMBL" id="BAAABU010000004">
    <property type="protein sequence ID" value="GAA0227885.1"/>
    <property type="molecule type" value="Genomic_DNA"/>
</dbReference>
<evidence type="ECO:0000313" key="3">
    <source>
        <dbReference type="Proteomes" id="UP001500416"/>
    </source>
</evidence>
<gene>
    <name evidence="2" type="ORF">GCM10010492_27850</name>
</gene>